<dbReference type="SMART" id="SM00028">
    <property type="entry name" value="TPR"/>
    <property type="match status" value="8"/>
</dbReference>
<dbReference type="InterPro" id="IPR008271">
    <property type="entry name" value="Ser/Thr_kinase_AS"/>
</dbReference>
<gene>
    <name evidence="12" type="ORF">NG895_05735</name>
</gene>
<evidence type="ECO:0000256" key="2">
    <source>
        <dbReference type="ARBA" id="ARBA00022527"/>
    </source>
</evidence>
<dbReference type="PROSITE" id="PS00107">
    <property type="entry name" value="PROTEIN_KINASE_ATP"/>
    <property type="match status" value="1"/>
</dbReference>
<dbReference type="Gene3D" id="3.30.200.20">
    <property type="entry name" value="Phosphorylase Kinase, domain 1"/>
    <property type="match status" value="1"/>
</dbReference>
<dbReference type="Gene3D" id="1.25.40.10">
    <property type="entry name" value="Tetratricopeptide repeat domain"/>
    <property type="match status" value="3"/>
</dbReference>
<evidence type="ECO:0000256" key="7">
    <source>
        <dbReference type="ARBA" id="ARBA00022803"/>
    </source>
</evidence>
<dbReference type="InterPro" id="IPR000719">
    <property type="entry name" value="Prot_kinase_dom"/>
</dbReference>
<dbReference type="SUPFAM" id="SSF48452">
    <property type="entry name" value="TPR-like"/>
    <property type="match status" value="2"/>
</dbReference>
<dbReference type="SMART" id="SM00220">
    <property type="entry name" value="S_TKc"/>
    <property type="match status" value="1"/>
</dbReference>
<name>A0A9X2F882_9BACT</name>
<dbReference type="Pfam" id="PF13374">
    <property type="entry name" value="TPR_10"/>
    <property type="match status" value="3"/>
</dbReference>
<dbReference type="AlphaFoldDB" id="A0A9X2F882"/>
<accession>A0A9X2F882</accession>
<dbReference type="SUPFAM" id="SSF56112">
    <property type="entry name" value="Protein kinase-like (PK-like)"/>
    <property type="match status" value="1"/>
</dbReference>
<evidence type="ECO:0000256" key="9">
    <source>
        <dbReference type="PROSITE-ProRule" id="PRU00339"/>
    </source>
</evidence>
<feature type="repeat" description="TPR" evidence="9">
    <location>
        <begin position="589"/>
        <end position="622"/>
    </location>
</feature>
<keyword evidence="8 10" id="KW-0067">ATP-binding</keyword>
<dbReference type="GO" id="GO:0005524">
    <property type="term" value="F:ATP binding"/>
    <property type="evidence" value="ECO:0007669"/>
    <property type="project" value="UniProtKB-UniRule"/>
</dbReference>
<dbReference type="PROSITE" id="PS00108">
    <property type="entry name" value="PROTEIN_KINASE_ST"/>
    <property type="match status" value="1"/>
</dbReference>
<dbReference type="Pfam" id="PF13424">
    <property type="entry name" value="TPR_12"/>
    <property type="match status" value="4"/>
</dbReference>
<evidence type="ECO:0000256" key="8">
    <source>
        <dbReference type="ARBA" id="ARBA00022840"/>
    </source>
</evidence>
<protein>
    <recommendedName>
        <fullName evidence="1">non-specific serine/threonine protein kinase</fullName>
        <ecNumber evidence="1">2.7.11.1</ecNumber>
    </recommendedName>
</protein>
<dbReference type="EC" id="2.7.11.1" evidence="1"/>
<keyword evidence="5 10" id="KW-0547">Nucleotide-binding</keyword>
<evidence type="ECO:0000256" key="6">
    <source>
        <dbReference type="ARBA" id="ARBA00022777"/>
    </source>
</evidence>
<keyword evidence="4" id="KW-0677">Repeat</keyword>
<evidence type="ECO:0000256" key="5">
    <source>
        <dbReference type="ARBA" id="ARBA00022741"/>
    </source>
</evidence>
<dbReference type="InterPro" id="IPR019734">
    <property type="entry name" value="TPR_rpt"/>
</dbReference>
<dbReference type="PANTHER" id="PTHR45641:SF19">
    <property type="entry name" value="NEPHROCYSTIN-3"/>
    <property type="match status" value="1"/>
</dbReference>
<evidence type="ECO:0000259" key="11">
    <source>
        <dbReference type="PROSITE" id="PS50011"/>
    </source>
</evidence>
<dbReference type="Gene3D" id="1.10.510.10">
    <property type="entry name" value="Transferase(Phosphotransferase) domain 1"/>
    <property type="match status" value="1"/>
</dbReference>
<keyword evidence="6 12" id="KW-0418">Kinase</keyword>
<evidence type="ECO:0000313" key="13">
    <source>
        <dbReference type="Proteomes" id="UP001155241"/>
    </source>
</evidence>
<keyword evidence="3" id="KW-0808">Transferase</keyword>
<dbReference type="GO" id="GO:0004674">
    <property type="term" value="F:protein serine/threonine kinase activity"/>
    <property type="evidence" value="ECO:0007669"/>
    <property type="project" value="UniProtKB-KW"/>
</dbReference>
<dbReference type="Proteomes" id="UP001155241">
    <property type="component" value="Unassembled WGS sequence"/>
</dbReference>
<dbReference type="InterPro" id="IPR011990">
    <property type="entry name" value="TPR-like_helical_dom_sf"/>
</dbReference>
<dbReference type="PROSITE" id="PS50011">
    <property type="entry name" value="PROTEIN_KINASE_DOM"/>
    <property type="match status" value="1"/>
</dbReference>
<feature type="domain" description="Protein kinase" evidence="11">
    <location>
        <begin position="160"/>
        <end position="420"/>
    </location>
</feature>
<reference evidence="12" key="1">
    <citation type="submission" date="2022-06" db="EMBL/GenBank/DDBJ databases">
        <title>Aeoliella straminimaris, a novel planctomycete from sediments.</title>
        <authorList>
            <person name="Vitorino I.R."/>
            <person name="Lage O.M."/>
        </authorList>
    </citation>
    <scope>NUCLEOTIDE SEQUENCE</scope>
    <source>
        <strain evidence="12">ICT_H6.2</strain>
    </source>
</reference>
<dbReference type="CDD" id="cd14014">
    <property type="entry name" value="STKc_PknB_like"/>
    <property type="match status" value="1"/>
</dbReference>
<dbReference type="InterPro" id="IPR017441">
    <property type="entry name" value="Protein_kinase_ATP_BS"/>
</dbReference>
<dbReference type="InterPro" id="IPR011009">
    <property type="entry name" value="Kinase-like_dom_sf"/>
</dbReference>
<proteinExistence type="predicted"/>
<evidence type="ECO:0000256" key="3">
    <source>
        <dbReference type="ARBA" id="ARBA00022679"/>
    </source>
</evidence>
<dbReference type="Pfam" id="PF00069">
    <property type="entry name" value="Pkinase"/>
    <property type="match status" value="1"/>
</dbReference>
<dbReference type="EMBL" id="JAMXLR010000024">
    <property type="protein sequence ID" value="MCO6043402.1"/>
    <property type="molecule type" value="Genomic_DNA"/>
</dbReference>
<evidence type="ECO:0000313" key="12">
    <source>
        <dbReference type="EMBL" id="MCO6043402.1"/>
    </source>
</evidence>
<comment type="caution">
    <text evidence="12">The sequence shown here is derived from an EMBL/GenBank/DDBJ whole genome shotgun (WGS) entry which is preliminary data.</text>
</comment>
<evidence type="ECO:0000256" key="1">
    <source>
        <dbReference type="ARBA" id="ARBA00012513"/>
    </source>
</evidence>
<evidence type="ECO:0000256" key="10">
    <source>
        <dbReference type="PROSITE-ProRule" id="PRU10141"/>
    </source>
</evidence>
<evidence type="ECO:0000256" key="4">
    <source>
        <dbReference type="ARBA" id="ARBA00022737"/>
    </source>
</evidence>
<keyword evidence="2" id="KW-0723">Serine/threonine-protein kinase</keyword>
<dbReference type="RefSeq" id="WP_252851509.1">
    <property type="nucleotide sequence ID" value="NZ_JAMXLR010000024.1"/>
</dbReference>
<dbReference type="PROSITE" id="PS50005">
    <property type="entry name" value="TPR"/>
    <property type="match status" value="1"/>
</dbReference>
<sequence>MNHEADARSESLALPALQRIEAACQRFEAAWKCGQEPSIEDHLYNCPLPERQELLRELLWLELDYRSRSVNGLDQAEYLAKFPADAPVISDVFAARAREPDGNSTRALPLEIGCPHCQHPIALSDDNARADATCPFCSSHIHRTDVETTAPGEGTTIGHFELVDRLGMGAFGEVWRANDTHLGRTVAVKLARHQPGSSGNTSLLLREAQAAAHLHHPGIVSVHQIGQEDGRAYIVSDYIAGIDLAARLEVGPLDPREAAELCVKIAEALEHAHQRGVIHRDLKPANILLDAAGTPHVMDFGLAKREASEVTMTLQGQLLGTPAYMPPEQAQGDAHTADCRSDVYSLGVILFELLTGERPFRGTRQVLLSQILHDDAPSPRSLNRSIPRDLETICLKCLEKDPGRRYQTAQALADDLQRQLSRRPIKARSVSHAGRTWRWCRRNPMIAASSVSTLVILLAAVAVSSYFAFHARYQAEAAIKSESKALIALAAEEEQRKQAQAVSRFMISALRSPDPSRDGETITVVELLDRSRERLEQQPEIDWPSRMALLNAIASSYEGLGLYRQATPIREEILNQKKTKLGPTDPESVTALGGLANAYQRIGRFEEAVELYELQLQQREDNGHDEGDVLSSMCNLARAYSAANRKEEGIALTKQTLELMESKLGPDHPSTLVAMNNLAVEYSSVGRAAEAIPLLEECLAWERSSLGPEHPKTLQGMHSLALAYVRAGRVDEGLQLSKETIVLRSAKLGALHPETLASIHNLASNLSKNGRLDEAIQLNEKVLAHRQEILGIEHPDTTRSMFNLATNYSRAGRLEDAVALHRETFALRRELAGPSHPSTMNSMRALARVCSQTKRFNEAITLYDAVFQIQQQRLGEKHPTTLDAMHYVALTHLRADQLDKGVPLYEENVKLRKEVLGSDHRDTLDSMHNLAMAYRNAERFDEAVSLDKETLRRRRELLGNAHTDTLKSMHNLGIDYLDAEREDEAIPIFEEQIKRHQKRFGSESVAKLCTVEHLADAYKSVGRVEDAVTLRLRHGITSSGKSAANSGDWLEMINTSAEASEAVSPTAEP</sequence>
<dbReference type="FunFam" id="1.10.510.10:FF:000021">
    <property type="entry name" value="Serine/threonine protein kinase"/>
    <property type="match status" value="1"/>
</dbReference>
<organism evidence="12 13">
    <name type="scientific">Aeoliella straminimaris</name>
    <dbReference type="NCBI Taxonomy" id="2954799"/>
    <lineage>
        <taxon>Bacteria</taxon>
        <taxon>Pseudomonadati</taxon>
        <taxon>Planctomycetota</taxon>
        <taxon>Planctomycetia</taxon>
        <taxon>Pirellulales</taxon>
        <taxon>Lacipirellulaceae</taxon>
        <taxon>Aeoliella</taxon>
    </lineage>
</organism>
<dbReference type="PANTHER" id="PTHR45641">
    <property type="entry name" value="TETRATRICOPEPTIDE REPEAT PROTEIN (AFU_ORTHOLOGUE AFUA_6G03870)"/>
    <property type="match status" value="1"/>
</dbReference>
<keyword evidence="7 9" id="KW-0802">TPR repeat</keyword>
<feature type="binding site" evidence="10">
    <location>
        <position position="189"/>
    </location>
    <ligand>
        <name>ATP</name>
        <dbReference type="ChEBI" id="CHEBI:30616"/>
    </ligand>
</feature>
<keyword evidence="13" id="KW-1185">Reference proteome</keyword>